<dbReference type="Pfam" id="PF00075">
    <property type="entry name" value="RNase_H"/>
    <property type="match status" value="1"/>
</dbReference>
<dbReference type="GO" id="GO:0000287">
    <property type="term" value="F:magnesium ion binding"/>
    <property type="evidence" value="ECO:0007669"/>
    <property type="project" value="UniProtKB-UniRule"/>
</dbReference>
<feature type="domain" description="RNase H type-1" evidence="11">
    <location>
        <begin position="1"/>
        <end position="141"/>
    </location>
</feature>
<reference evidence="13" key="1">
    <citation type="submission" date="2017-01" db="EMBL/GenBank/DDBJ databases">
        <authorList>
            <person name="Varghese N."/>
            <person name="Submissions S."/>
        </authorList>
    </citation>
    <scope>NUCLEOTIDE SEQUENCE [LARGE SCALE GENOMIC DNA]</scope>
    <source>
        <strain evidence="13">DSM 23145</strain>
    </source>
</reference>
<comment type="cofactor">
    <cofactor evidence="10">
        <name>Mg(2+)</name>
        <dbReference type="ChEBI" id="CHEBI:18420"/>
    </cofactor>
    <text evidence="10">Binds 1 Mg(2+) ion per subunit. May bind a second metal ion at a regulatory site, or after substrate binding.</text>
</comment>
<feature type="binding site" evidence="10">
    <location>
        <position position="10"/>
    </location>
    <ligand>
        <name>Mg(2+)</name>
        <dbReference type="ChEBI" id="CHEBI:18420"/>
        <label>2</label>
    </ligand>
</feature>
<dbReference type="PANTHER" id="PTHR10642:SF26">
    <property type="entry name" value="RIBONUCLEASE H1"/>
    <property type="match status" value="1"/>
</dbReference>
<keyword evidence="10" id="KW-0963">Cytoplasm</keyword>
<dbReference type="InterPro" id="IPR050092">
    <property type="entry name" value="RNase_H"/>
</dbReference>
<dbReference type="SUPFAM" id="SSF53098">
    <property type="entry name" value="Ribonuclease H-like"/>
    <property type="match status" value="1"/>
</dbReference>
<evidence type="ECO:0000313" key="13">
    <source>
        <dbReference type="Proteomes" id="UP000185839"/>
    </source>
</evidence>
<dbReference type="GO" id="GO:0005737">
    <property type="term" value="C:cytoplasm"/>
    <property type="evidence" value="ECO:0007669"/>
    <property type="project" value="UniProtKB-SubCell"/>
</dbReference>
<dbReference type="InterPro" id="IPR002156">
    <property type="entry name" value="RNaseH_domain"/>
</dbReference>
<feature type="binding site" evidence="10">
    <location>
        <position position="73"/>
    </location>
    <ligand>
        <name>Mg(2+)</name>
        <dbReference type="ChEBI" id="CHEBI:18420"/>
        <label>1</label>
    </ligand>
</feature>
<keyword evidence="5 10" id="KW-0540">Nuclease</keyword>
<evidence type="ECO:0000256" key="1">
    <source>
        <dbReference type="ARBA" id="ARBA00000077"/>
    </source>
</evidence>
<comment type="subunit">
    <text evidence="3 10">Monomer.</text>
</comment>
<dbReference type="STRING" id="713588.SAMN05421789_10849"/>
<proteinExistence type="inferred from homology"/>
<feature type="binding site" evidence="10">
    <location>
        <position position="10"/>
    </location>
    <ligand>
        <name>Mg(2+)</name>
        <dbReference type="ChEBI" id="CHEBI:18420"/>
        <label>1</label>
    </ligand>
</feature>
<evidence type="ECO:0000256" key="9">
    <source>
        <dbReference type="ARBA" id="ARBA00022842"/>
    </source>
</evidence>
<comment type="subcellular location">
    <subcellularLocation>
        <location evidence="10">Cytoplasm</location>
    </subcellularLocation>
</comment>
<organism evidence="12 13">
    <name type="scientific">Kaistella chaponensis</name>
    <dbReference type="NCBI Taxonomy" id="713588"/>
    <lineage>
        <taxon>Bacteria</taxon>
        <taxon>Pseudomonadati</taxon>
        <taxon>Bacteroidota</taxon>
        <taxon>Flavobacteriia</taxon>
        <taxon>Flavobacteriales</taxon>
        <taxon>Weeksellaceae</taxon>
        <taxon>Chryseobacterium group</taxon>
        <taxon>Kaistella</taxon>
    </lineage>
</organism>
<dbReference type="GO" id="GO:0043137">
    <property type="term" value="P:DNA replication, removal of RNA primer"/>
    <property type="evidence" value="ECO:0007669"/>
    <property type="project" value="TreeGrafter"/>
</dbReference>
<dbReference type="RefSeq" id="WP_076387224.1">
    <property type="nucleotide sequence ID" value="NZ_FTOI01000008.1"/>
</dbReference>
<dbReference type="PANTHER" id="PTHR10642">
    <property type="entry name" value="RIBONUCLEASE H1"/>
    <property type="match status" value="1"/>
</dbReference>
<accession>A0A1N7MBV0</accession>
<dbReference type="EMBL" id="FTOI01000008">
    <property type="protein sequence ID" value="SIS83502.1"/>
    <property type="molecule type" value="Genomic_DNA"/>
</dbReference>
<keyword evidence="13" id="KW-1185">Reference proteome</keyword>
<gene>
    <name evidence="10" type="primary">rnhA</name>
    <name evidence="12" type="ORF">SAMN05421789_10849</name>
</gene>
<comment type="function">
    <text evidence="10">Endonuclease that specifically degrades the RNA of RNA-DNA hybrids.</text>
</comment>
<keyword evidence="6 10" id="KW-0479">Metal-binding</keyword>
<feature type="binding site" evidence="10">
    <location>
        <position position="50"/>
    </location>
    <ligand>
        <name>Mg(2+)</name>
        <dbReference type="ChEBI" id="CHEBI:18420"/>
        <label>1</label>
    </ligand>
</feature>
<evidence type="ECO:0000256" key="6">
    <source>
        <dbReference type="ARBA" id="ARBA00022723"/>
    </source>
</evidence>
<dbReference type="GO" id="GO:0004523">
    <property type="term" value="F:RNA-DNA hybrid ribonuclease activity"/>
    <property type="evidence" value="ECO:0007669"/>
    <property type="project" value="UniProtKB-UniRule"/>
</dbReference>
<keyword evidence="8 10" id="KW-0378">Hydrolase</keyword>
<dbReference type="NCBIfam" id="NF001236">
    <property type="entry name" value="PRK00203.1"/>
    <property type="match status" value="1"/>
</dbReference>
<dbReference type="OrthoDB" id="7845843at2"/>
<dbReference type="GO" id="GO:0003676">
    <property type="term" value="F:nucleic acid binding"/>
    <property type="evidence" value="ECO:0007669"/>
    <property type="project" value="InterPro"/>
</dbReference>
<dbReference type="Gene3D" id="3.30.420.10">
    <property type="entry name" value="Ribonuclease H-like superfamily/Ribonuclease H"/>
    <property type="match status" value="1"/>
</dbReference>
<comment type="catalytic activity">
    <reaction evidence="1 10">
        <text>Endonucleolytic cleavage to 5'-phosphomonoester.</text>
        <dbReference type="EC" id="3.1.26.4"/>
    </reaction>
</comment>
<comment type="similarity">
    <text evidence="2 10">Belongs to the RNase H family.</text>
</comment>
<dbReference type="EC" id="3.1.26.4" evidence="4 10"/>
<evidence type="ECO:0000259" key="11">
    <source>
        <dbReference type="PROSITE" id="PS50879"/>
    </source>
</evidence>
<dbReference type="AlphaFoldDB" id="A0A1N7MBV0"/>
<dbReference type="HAMAP" id="MF_00042">
    <property type="entry name" value="RNase_H"/>
    <property type="match status" value="1"/>
</dbReference>
<protein>
    <recommendedName>
        <fullName evidence="4 10">Ribonuclease H</fullName>
        <shortName evidence="10">RNase H</shortName>
        <ecNumber evidence="4 10">3.1.26.4</ecNumber>
    </recommendedName>
</protein>
<keyword evidence="7 10" id="KW-0255">Endonuclease</keyword>
<dbReference type="PROSITE" id="PS50879">
    <property type="entry name" value="RNASE_H_1"/>
    <property type="match status" value="1"/>
</dbReference>
<evidence type="ECO:0000256" key="4">
    <source>
        <dbReference type="ARBA" id="ARBA00012180"/>
    </source>
</evidence>
<evidence type="ECO:0000256" key="8">
    <source>
        <dbReference type="ARBA" id="ARBA00022801"/>
    </source>
</evidence>
<dbReference type="InterPro" id="IPR022892">
    <property type="entry name" value="RNaseHI"/>
</dbReference>
<evidence type="ECO:0000256" key="3">
    <source>
        <dbReference type="ARBA" id="ARBA00011245"/>
    </source>
</evidence>
<evidence type="ECO:0000256" key="2">
    <source>
        <dbReference type="ARBA" id="ARBA00005300"/>
    </source>
</evidence>
<name>A0A1N7MBV0_9FLAO</name>
<evidence type="ECO:0000313" key="12">
    <source>
        <dbReference type="EMBL" id="SIS83502.1"/>
    </source>
</evidence>
<evidence type="ECO:0000256" key="7">
    <source>
        <dbReference type="ARBA" id="ARBA00022759"/>
    </source>
</evidence>
<keyword evidence="9 10" id="KW-0460">Magnesium</keyword>
<dbReference type="Proteomes" id="UP000185839">
    <property type="component" value="Unassembled WGS sequence"/>
</dbReference>
<dbReference type="InterPro" id="IPR012337">
    <property type="entry name" value="RNaseH-like_sf"/>
</dbReference>
<dbReference type="InterPro" id="IPR036397">
    <property type="entry name" value="RNaseH_sf"/>
</dbReference>
<evidence type="ECO:0000256" key="10">
    <source>
        <dbReference type="HAMAP-Rule" id="MF_00042"/>
    </source>
</evidence>
<evidence type="ECO:0000256" key="5">
    <source>
        <dbReference type="ARBA" id="ARBA00022722"/>
    </source>
</evidence>
<sequence length="162" mass="18620">MSLKIEIYTDGACSGNPGKGGYGIVMKVPEKNYEKRYSQGFRLTTNNRMELLAVITALEKLKSTENDIHIYTDSKYVVDAIQKKWLQSWMKIGFKNKKNPDLWKRMIPLLKEHKTTFHWVKGHAGHLENEICDQLAVKAAQTEPLLIDAFFENQKDGGLFDK</sequence>
<feature type="binding site" evidence="10">
    <location>
        <position position="133"/>
    </location>
    <ligand>
        <name>Mg(2+)</name>
        <dbReference type="ChEBI" id="CHEBI:18420"/>
        <label>2</label>
    </ligand>
</feature>
<dbReference type="CDD" id="cd09278">
    <property type="entry name" value="RNase_HI_prokaryote_like"/>
    <property type="match status" value="1"/>
</dbReference>